<dbReference type="PANTHER" id="PTHR43305:SF1">
    <property type="entry name" value="FAMILY N-ACETYLTRANSFERASE, PUTATIVE (AFU_ORTHOLOGUE AFUA_2G01380)-RELATED"/>
    <property type="match status" value="1"/>
</dbReference>
<sequence>MSENILIQKADPNDEKVLTILEELSSNLYLRFGSDGKNSFQDWQNDNLNFVFVTAVINNEIAGCGAIRPIDENIGEVKRMYSKFPGRKIGKTILAFLENKAKEIGYKELVLETRVKNQEAVLFYQKQNYNVIPNYGKYIDRPEAICLGKSLI</sequence>
<dbReference type="CDD" id="cd04301">
    <property type="entry name" value="NAT_SF"/>
    <property type="match status" value="1"/>
</dbReference>
<dbReference type="InterPro" id="IPR052777">
    <property type="entry name" value="Acetyltransferase_Enz"/>
</dbReference>
<evidence type="ECO:0000313" key="3">
    <source>
        <dbReference type="Proteomes" id="UP000182826"/>
    </source>
</evidence>
<proteinExistence type="predicted"/>
<reference evidence="2 3" key="1">
    <citation type="submission" date="2016-10" db="EMBL/GenBank/DDBJ databases">
        <title>Draft Genome Sequence of Rhizobacteria Flavobacterium johnsoniae CI04.</title>
        <authorList>
            <person name="Bravo J.I."/>
            <person name="Lozano G.L."/>
            <person name="Handelsman J."/>
        </authorList>
    </citation>
    <scope>NUCLEOTIDE SEQUENCE [LARGE SCALE GENOMIC DNA]</scope>
    <source>
        <strain evidence="2 3">CI04</strain>
    </source>
</reference>
<keyword evidence="3" id="KW-1185">Reference proteome</keyword>
<dbReference type="AlphaFoldDB" id="A0A1J7CBG9"/>
<accession>A0A1J7CBG9</accession>
<keyword evidence="2" id="KW-0808">Transferase</keyword>
<dbReference type="RefSeq" id="WP_071635099.1">
    <property type="nucleotide sequence ID" value="NZ_MLFK01000002.1"/>
</dbReference>
<name>A0A1J7CBG9_FLAJO</name>
<dbReference type="Gene3D" id="3.40.630.30">
    <property type="match status" value="1"/>
</dbReference>
<dbReference type="InterPro" id="IPR000182">
    <property type="entry name" value="GNAT_dom"/>
</dbReference>
<feature type="domain" description="N-acetyltransferase" evidence="1">
    <location>
        <begin position="5"/>
        <end position="152"/>
    </location>
</feature>
<dbReference type="Pfam" id="PF00583">
    <property type="entry name" value="Acetyltransf_1"/>
    <property type="match status" value="1"/>
</dbReference>
<evidence type="ECO:0000259" key="1">
    <source>
        <dbReference type="PROSITE" id="PS51186"/>
    </source>
</evidence>
<gene>
    <name evidence="2" type="ORF">BKM63_02480</name>
</gene>
<dbReference type="OrthoDB" id="9803233at2"/>
<dbReference type="InterPro" id="IPR016181">
    <property type="entry name" value="Acyl_CoA_acyltransferase"/>
</dbReference>
<protein>
    <submittedName>
        <fullName evidence="2">GNAT family N-acetyltransferase</fullName>
    </submittedName>
</protein>
<dbReference type="Proteomes" id="UP000182826">
    <property type="component" value="Unassembled WGS sequence"/>
</dbReference>
<dbReference type="PROSITE" id="PS51186">
    <property type="entry name" value="GNAT"/>
    <property type="match status" value="1"/>
</dbReference>
<dbReference type="EMBL" id="MLFK01000002">
    <property type="protein sequence ID" value="OIV43097.1"/>
    <property type="molecule type" value="Genomic_DNA"/>
</dbReference>
<dbReference type="PANTHER" id="PTHR43305">
    <property type="entry name" value="FAMILY N-ACETYLTRANSFERASE, PUTATIVE (AFU_ORTHOLOGUE AFUA_2G01380)-RELATED"/>
    <property type="match status" value="1"/>
</dbReference>
<evidence type="ECO:0000313" key="2">
    <source>
        <dbReference type="EMBL" id="OIV43097.1"/>
    </source>
</evidence>
<organism evidence="2 3">
    <name type="scientific">Flavobacterium johnsoniae</name>
    <name type="common">Cytophaga johnsonae</name>
    <dbReference type="NCBI Taxonomy" id="986"/>
    <lineage>
        <taxon>Bacteria</taxon>
        <taxon>Pseudomonadati</taxon>
        <taxon>Bacteroidota</taxon>
        <taxon>Flavobacteriia</taxon>
        <taxon>Flavobacteriales</taxon>
        <taxon>Flavobacteriaceae</taxon>
        <taxon>Flavobacterium</taxon>
    </lineage>
</organism>
<dbReference type="GO" id="GO:0016747">
    <property type="term" value="F:acyltransferase activity, transferring groups other than amino-acyl groups"/>
    <property type="evidence" value="ECO:0007669"/>
    <property type="project" value="InterPro"/>
</dbReference>
<comment type="caution">
    <text evidence="2">The sequence shown here is derived from an EMBL/GenBank/DDBJ whole genome shotgun (WGS) entry which is preliminary data.</text>
</comment>
<dbReference type="SUPFAM" id="SSF55729">
    <property type="entry name" value="Acyl-CoA N-acyltransferases (Nat)"/>
    <property type="match status" value="1"/>
</dbReference>